<reference evidence="3 4" key="1">
    <citation type="journal article" date="2024" name="Insects">
        <title>An Improved Chromosome-Level Genome Assembly of the Firefly Pyrocoelia pectoralis.</title>
        <authorList>
            <person name="Fu X."/>
            <person name="Meyer-Rochow V.B."/>
            <person name="Ballantyne L."/>
            <person name="Zhu X."/>
        </authorList>
    </citation>
    <scope>NUCLEOTIDE SEQUENCE [LARGE SCALE GENOMIC DNA]</scope>
    <source>
        <strain evidence="3">XCY_ONT2</strain>
    </source>
</reference>
<comment type="caution">
    <text evidence="3">The sequence shown here is derived from an EMBL/GenBank/DDBJ whole genome shotgun (WGS) entry which is preliminary data.</text>
</comment>
<feature type="domain" description="Follistatin-like" evidence="2">
    <location>
        <begin position="119"/>
        <end position="141"/>
    </location>
</feature>
<organism evidence="3 4">
    <name type="scientific">Pyrocoelia pectoralis</name>
    <dbReference type="NCBI Taxonomy" id="417401"/>
    <lineage>
        <taxon>Eukaryota</taxon>
        <taxon>Metazoa</taxon>
        <taxon>Ecdysozoa</taxon>
        <taxon>Arthropoda</taxon>
        <taxon>Hexapoda</taxon>
        <taxon>Insecta</taxon>
        <taxon>Pterygota</taxon>
        <taxon>Neoptera</taxon>
        <taxon>Endopterygota</taxon>
        <taxon>Coleoptera</taxon>
        <taxon>Polyphaga</taxon>
        <taxon>Elateriformia</taxon>
        <taxon>Elateroidea</taxon>
        <taxon>Lampyridae</taxon>
        <taxon>Lampyrinae</taxon>
        <taxon>Pyrocoelia</taxon>
    </lineage>
</organism>
<proteinExistence type="predicted"/>
<dbReference type="Proteomes" id="UP001329430">
    <property type="component" value="Chromosome 3"/>
</dbReference>
<feature type="domain" description="Follistatin-like" evidence="2">
    <location>
        <begin position="64"/>
        <end position="95"/>
    </location>
</feature>
<protein>
    <recommendedName>
        <fullName evidence="2">Follistatin-like domain-containing protein</fullName>
    </recommendedName>
</protein>
<dbReference type="Gene3D" id="2.10.22.10">
    <property type="entry name" value="Antistasin, domain 1"/>
    <property type="match status" value="1"/>
</dbReference>
<keyword evidence="1" id="KW-0732">Signal</keyword>
<name>A0AAN7ZJI6_9COLE</name>
<gene>
    <name evidence="3" type="ORF">RI129_004651</name>
</gene>
<feature type="signal peptide" evidence="1">
    <location>
        <begin position="1"/>
        <end position="22"/>
    </location>
</feature>
<dbReference type="EMBL" id="JAVRBK010000003">
    <property type="protein sequence ID" value="KAK5646187.1"/>
    <property type="molecule type" value="Genomic_DNA"/>
</dbReference>
<evidence type="ECO:0000313" key="3">
    <source>
        <dbReference type="EMBL" id="KAK5646187.1"/>
    </source>
</evidence>
<dbReference type="AlphaFoldDB" id="A0AAN7ZJI6"/>
<feature type="chain" id="PRO_5042944347" description="Follistatin-like domain-containing protein" evidence="1">
    <location>
        <begin position="23"/>
        <end position="174"/>
    </location>
</feature>
<evidence type="ECO:0000313" key="4">
    <source>
        <dbReference type="Proteomes" id="UP001329430"/>
    </source>
</evidence>
<keyword evidence="4" id="KW-1185">Reference proteome</keyword>
<dbReference type="SMART" id="SM00274">
    <property type="entry name" value="FOLN"/>
    <property type="match status" value="2"/>
</dbReference>
<evidence type="ECO:0000256" key="1">
    <source>
        <dbReference type="SAM" id="SignalP"/>
    </source>
</evidence>
<dbReference type="InterPro" id="IPR003645">
    <property type="entry name" value="Fol_N"/>
</dbReference>
<evidence type="ECO:0000259" key="2">
    <source>
        <dbReference type="SMART" id="SM00274"/>
    </source>
</evidence>
<sequence>MTAKVLYVFFVIQIFSFDGCFSQDSEKKIIRPICSIYCFNKPAYCPYGYEFDSMGCSTCTCRNPCSNYTCPFGEVCLAEELTCTNPPCGLRPRCVCNIRCLYGYETDCGGCKTCRCRDPCRGVICPWDQYCSVQKDEPVCIFREYCLDGTLPQLDSDSNLIKCIPPLEISLAAA</sequence>
<accession>A0AAN7ZJI6</accession>